<dbReference type="Gene3D" id="3.90.930.12">
    <property type="entry name" value="Ribosomal protein L6, alpha-beta domain"/>
    <property type="match status" value="2"/>
</dbReference>
<dbReference type="GO" id="GO:0022625">
    <property type="term" value="C:cytosolic large ribosomal subunit"/>
    <property type="evidence" value="ECO:0007669"/>
    <property type="project" value="UniProtKB-UniRule"/>
</dbReference>
<comment type="function">
    <text evidence="3 5">This protein binds to the 23S rRNA, and is important in its secondary structure. It is located near the subunit interface in the base of the L7/L12 stalk, and near the tRNA binding site of the peptidyltransferase center.</text>
</comment>
<dbReference type="PIRSF" id="PIRSF002162">
    <property type="entry name" value="Ribosomal_L6"/>
    <property type="match status" value="1"/>
</dbReference>
<proteinExistence type="inferred from homology"/>
<dbReference type="NCBIfam" id="TIGR03654">
    <property type="entry name" value="L6_bact"/>
    <property type="match status" value="1"/>
</dbReference>
<comment type="similarity">
    <text evidence="3 4">Belongs to the universal ribosomal protein uL6 family.</text>
</comment>
<keyword evidence="3 5" id="KW-0694">RNA-binding</keyword>
<name>A0A2M7RN67_9BACT</name>
<evidence type="ECO:0000256" key="1">
    <source>
        <dbReference type="ARBA" id="ARBA00022980"/>
    </source>
</evidence>
<comment type="caution">
    <text evidence="7">The sequence shown here is derived from an EMBL/GenBank/DDBJ whole genome shotgun (WGS) entry which is preliminary data.</text>
</comment>
<evidence type="ECO:0000256" key="2">
    <source>
        <dbReference type="ARBA" id="ARBA00023274"/>
    </source>
</evidence>
<keyword evidence="1 3" id="KW-0689">Ribosomal protein</keyword>
<dbReference type="InterPro" id="IPR002358">
    <property type="entry name" value="Ribosomal_uL6_CS"/>
</dbReference>
<gene>
    <name evidence="3" type="primary">rplF</name>
    <name evidence="7" type="ORF">COY61_01225</name>
</gene>
<sequence>MSRIGKKPILIPEGVGIKIEDKKIVVNGPKGELFQEIPEGILVRKENDKVVVLSEKKSKKNSALWGLIRVLIQNQIIGVNSGFEKKLEIRGIGYRASLKDESILDLEVGFSHHVEIKIPSQISLSIDKNIINISGIDKQKIGEFAAKIRKIKPPEPYKGKGIRYLGEFVKKKAGKKVVTMG</sequence>
<dbReference type="InterPro" id="IPR019906">
    <property type="entry name" value="Ribosomal_uL6_bac-type"/>
</dbReference>
<evidence type="ECO:0000259" key="6">
    <source>
        <dbReference type="Pfam" id="PF00347"/>
    </source>
</evidence>
<accession>A0A2M7RN67</accession>
<dbReference type="GO" id="GO:0002181">
    <property type="term" value="P:cytoplasmic translation"/>
    <property type="evidence" value="ECO:0007669"/>
    <property type="project" value="TreeGrafter"/>
</dbReference>
<dbReference type="GO" id="GO:0003735">
    <property type="term" value="F:structural constituent of ribosome"/>
    <property type="evidence" value="ECO:0007669"/>
    <property type="project" value="UniProtKB-UniRule"/>
</dbReference>
<dbReference type="InterPro" id="IPR000702">
    <property type="entry name" value="Ribosomal_uL6-like"/>
</dbReference>
<dbReference type="Pfam" id="PF00347">
    <property type="entry name" value="Ribosomal_L6"/>
    <property type="match status" value="2"/>
</dbReference>
<dbReference type="PANTHER" id="PTHR11655:SF14">
    <property type="entry name" value="LARGE RIBOSOMAL SUBUNIT PROTEIN UL6M"/>
    <property type="match status" value="1"/>
</dbReference>
<dbReference type="GO" id="GO:0019843">
    <property type="term" value="F:rRNA binding"/>
    <property type="evidence" value="ECO:0007669"/>
    <property type="project" value="UniProtKB-UniRule"/>
</dbReference>
<organism evidence="7 8">
    <name type="scientific">bacterium (Candidatus Gribaldobacteria) CG_4_10_14_0_8_um_filter_33_9</name>
    <dbReference type="NCBI Taxonomy" id="2014266"/>
    <lineage>
        <taxon>Bacteria</taxon>
        <taxon>Candidatus Gribaldobacteria</taxon>
    </lineage>
</organism>
<feature type="domain" description="Large ribosomal subunit protein uL6 alpha-beta" evidence="6">
    <location>
        <begin position="11"/>
        <end position="82"/>
    </location>
</feature>
<dbReference type="InterPro" id="IPR020040">
    <property type="entry name" value="Ribosomal_uL6_a/b-dom"/>
</dbReference>
<protein>
    <recommendedName>
        <fullName evidence="3">Large ribosomal subunit protein uL6</fullName>
    </recommendedName>
</protein>
<evidence type="ECO:0000256" key="3">
    <source>
        <dbReference type="HAMAP-Rule" id="MF_01365"/>
    </source>
</evidence>
<keyword evidence="3 5" id="KW-0699">rRNA-binding</keyword>
<feature type="domain" description="Large ribosomal subunit protein uL6 alpha-beta" evidence="6">
    <location>
        <begin position="91"/>
        <end position="164"/>
    </location>
</feature>
<dbReference type="Proteomes" id="UP000229371">
    <property type="component" value="Unassembled WGS sequence"/>
</dbReference>
<dbReference type="HAMAP" id="MF_01365_B">
    <property type="entry name" value="Ribosomal_uL6_B"/>
    <property type="match status" value="1"/>
</dbReference>
<dbReference type="PRINTS" id="PR00059">
    <property type="entry name" value="RIBOSOMALL6"/>
</dbReference>
<dbReference type="EMBL" id="PFMI01000031">
    <property type="protein sequence ID" value="PIZ00919.1"/>
    <property type="molecule type" value="Genomic_DNA"/>
</dbReference>
<reference evidence="8" key="1">
    <citation type="submission" date="2017-09" db="EMBL/GenBank/DDBJ databases">
        <title>Depth-based differentiation of microbial function through sediment-hosted aquifers and enrichment of novel symbionts in the deep terrestrial subsurface.</title>
        <authorList>
            <person name="Probst A.J."/>
            <person name="Ladd B."/>
            <person name="Jarett J.K."/>
            <person name="Geller-Mcgrath D.E."/>
            <person name="Sieber C.M.K."/>
            <person name="Emerson J.B."/>
            <person name="Anantharaman K."/>
            <person name="Thomas B.C."/>
            <person name="Malmstrom R."/>
            <person name="Stieglmeier M."/>
            <person name="Klingl A."/>
            <person name="Woyke T."/>
            <person name="Ryan C.M."/>
            <person name="Banfield J.F."/>
        </authorList>
    </citation>
    <scope>NUCLEOTIDE SEQUENCE [LARGE SCALE GENOMIC DNA]</scope>
</reference>
<keyword evidence="2 3" id="KW-0687">Ribonucleoprotein</keyword>
<evidence type="ECO:0000313" key="7">
    <source>
        <dbReference type="EMBL" id="PIZ00919.1"/>
    </source>
</evidence>
<dbReference type="PANTHER" id="PTHR11655">
    <property type="entry name" value="60S/50S RIBOSOMAL PROTEIN L6/L9"/>
    <property type="match status" value="1"/>
</dbReference>
<evidence type="ECO:0000313" key="8">
    <source>
        <dbReference type="Proteomes" id="UP000229371"/>
    </source>
</evidence>
<evidence type="ECO:0000256" key="5">
    <source>
        <dbReference type="RuleBase" id="RU003870"/>
    </source>
</evidence>
<dbReference type="PROSITE" id="PS00525">
    <property type="entry name" value="RIBOSOMAL_L6_1"/>
    <property type="match status" value="1"/>
</dbReference>
<dbReference type="AlphaFoldDB" id="A0A2M7RN67"/>
<evidence type="ECO:0000256" key="4">
    <source>
        <dbReference type="RuleBase" id="RU003869"/>
    </source>
</evidence>
<dbReference type="InterPro" id="IPR036789">
    <property type="entry name" value="Ribosomal_uL6-like_a/b-dom_sf"/>
</dbReference>
<comment type="subunit">
    <text evidence="3">Part of the 50S ribosomal subunit.</text>
</comment>
<dbReference type="SUPFAM" id="SSF56053">
    <property type="entry name" value="Ribosomal protein L6"/>
    <property type="match status" value="2"/>
</dbReference>